<keyword evidence="1" id="KW-0805">Transcription regulation</keyword>
<dbReference type="InterPro" id="IPR009057">
    <property type="entry name" value="Homeodomain-like_sf"/>
</dbReference>
<name>A0A846XTL6_9NOCA</name>
<evidence type="ECO:0000313" key="7">
    <source>
        <dbReference type="Proteomes" id="UP000565711"/>
    </source>
</evidence>
<dbReference type="PANTHER" id="PTHR30055:SF234">
    <property type="entry name" value="HTH-TYPE TRANSCRIPTIONAL REGULATOR BETI"/>
    <property type="match status" value="1"/>
</dbReference>
<feature type="domain" description="HTH tetR-type" evidence="5">
    <location>
        <begin position="14"/>
        <end position="74"/>
    </location>
</feature>
<reference evidence="6 7" key="1">
    <citation type="submission" date="2020-04" db="EMBL/GenBank/DDBJ databases">
        <title>MicrobeNet Type strains.</title>
        <authorList>
            <person name="Nicholson A.C."/>
        </authorList>
    </citation>
    <scope>NUCLEOTIDE SEQUENCE [LARGE SCALE GENOMIC DNA]</scope>
    <source>
        <strain evidence="6 7">JCM 12354</strain>
    </source>
</reference>
<organism evidence="6 7">
    <name type="scientific">Nocardia vermiculata</name>
    <dbReference type="NCBI Taxonomy" id="257274"/>
    <lineage>
        <taxon>Bacteria</taxon>
        <taxon>Bacillati</taxon>
        <taxon>Actinomycetota</taxon>
        <taxon>Actinomycetes</taxon>
        <taxon>Mycobacteriales</taxon>
        <taxon>Nocardiaceae</taxon>
        <taxon>Nocardia</taxon>
    </lineage>
</organism>
<dbReference type="GO" id="GO:0000976">
    <property type="term" value="F:transcription cis-regulatory region binding"/>
    <property type="evidence" value="ECO:0007669"/>
    <property type="project" value="TreeGrafter"/>
</dbReference>
<evidence type="ECO:0000256" key="1">
    <source>
        <dbReference type="ARBA" id="ARBA00023015"/>
    </source>
</evidence>
<dbReference type="PROSITE" id="PS50977">
    <property type="entry name" value="HTH_TETR_2"/>
    <property type="match status" value="1"/>
</dbReference>
<dbReference type="AlphaFoldDB" id="A0A846XTL6"/>
<dbReference type="Proteomes" id="UP000565711">
    <property type="component" value="Unassembled WGS sequence"/>
</dbReference>
<keyword evidence="7" id="KW-1185">Reference proteome</keyword>
<evidence type="ECO:0000256" key="2">
    <source>
        <dbReference type="ARBA" id="ARBA00023125"/>
    </source>
</evidence>
<dbReference type="PANTHER" id="PTHR30055">
    <property type="entry name" value="HTH-TYPE TRANSCRIPTIONAL REGULATOR RUTR"/>
    <property type="match status" value="1"/>
</dbReference>
<gene>
    <name evidence="6" type="ORF">HGA08_04035</name>
</gene>
<keyword evidence="2 4" id="KW-0238">DNA-binding</keyword>
<dbReference type="InterPro" id="IPR050109">
    <property type="entry name" value="HTH-type_TetR-like_transc_reg"/>
</dbReference>
<evidence type="ECO:0000259" key="5">
    <source>
        <dbReference type="PROSITE" id="PS50977"/>
    </source>
</evidence>
<evidence type="ECO:0000256" key="3">
    <source>
        <dbReference type="ARBA" id="ARBA00023163"/>
    </source>
</evidence>
<sequence>MTSTTPGLRATKKQQTRQEISDAATRLFIEHGFEPTTIAQIAAAARVAKKTVTNYFPRKEDLALDRHEHFVAALADAVTARRAGESALTALRTRFHRAAQTYDADAGFSGPQFSRMLTTSPTLTARLRELQDLREHALAAALPGDDLMRRAAAAQLGAAHRLLFQRIQELQLAHLPRPDITATMTAEAERIFDLLEPAFGTYGVDRITATGESPHGDRPTAP</sequence>
<accession>A0A846XTL6</accession>
<proteinExistence type="predicted"/>
<keyword evidence="3" id="KW-0804">Transcription</keyword>
<comment type="caution">
    <text evidence="6">The sequence shown here is derived from an EMBL/GenBank/DDBJ whole genome shotgun (WGS) entry which is preliminary data.</text>
</comment>
<dbReference type="EMBL" id="JAAXOP010000002">
    <property type="protein sequence ID" value="NKY49382.1"/>
    <property type="molecule type" value="Genomic_DNA"/>
</dbReference>
<feature type="DNA-binding region" description="H-T-H motif" evidence="4">
    <location>
        <begin position="37"/>
        <end position="56"/>
    </location>
</feature>
<dbReference type="PRINTS" id="PR00455">
    <property type="entry name" value="HTHTETR"/>
</dbReference>
<protein>
    <submittedName>
        <fullName evidence="6">TetR family transcriptional regulator</fullName>
    </submittedName>
</protein>
<dbReference type="GO" id="GO:0003700">
    <property type="term" value="F:DNA-binding transcription factor activity"/>
    <property type="evidence" value="ECO:0007669"/>
    <property type="project" value="TreeGrafter"/>
</dbReference>
<dbReference type="InterPro" id="IPR001647">
    <property type="entry name" value="HTH_TetR"/>
</dbReference>
<dbReference type="Pfam" id="PF00440">
    <property type="entry name" value="TetR_N"/>
    <property type="match status" value="1"/>
</dbReference>
<evidence type="ECO:0000313" key="6">
    <source>
        <dbReference type="EMBL" id="NKY49382.1"/>
    </source>
</evidence>
<dbReference type="Gene3D" id="1.10.357.10">
    <property type="entry name" value="Tetracycline Repressor, domain 2"/>
    <property type="match status" value="1"/>
</dbReference>
<dbReference type="SUPFAM" id="SSF46689">
    <property type="entry name" value="Homeodomain-like"/>
    <property type="match status" value="1"/>
</dbReference>
<evidence type="ECO:0000256" key="4">
    <source>
        <dbReference type="PROSITE-ProRule" id="PRU00335"/>
    </source>
</evidence>
<dbReference type="RefSeq" id="WP_067868366.1">
    <property type="nucleotide sequence ID" value="NZ_JAAXOP010000002.1"/>
</dbReference>